<feature type="region of interest" description="Disordered" evidence="1">
    <location>
        <begin position="84"/>
        <end position="113"/>
    </location>
</feature>
<evidence type="ECO:0000313" key="2">
    <source>
        <dbReference type="EMBL" id="GER31263.1"/>
    </source>
</evidence>
<evidence type="ECO:0000256" key="1">
    <source>
        <dbReference type="SAM" id="MobiDB-lite"/>
    </source>
</evidence>
<sequence length="123" mass="12730">MQSGVESSTVEAILDESTPVSRLTESPAVVTPRSYFPAPLVARERDHLGVGESTQIRRAGGLERLVVGREHEEVVEQAVLRVGGEDLGDVGGGGSGGEEGGDGEERECEGGGGHCLGQIFASN</sequence>
<proteinExistence type="predicted"/>
<feature type="compositionally biased region" description="Polar residues" evidence="1">
    <location>
        <begin position="1"/>
        <end position="10"/>
    </location>
</feature>
<organism evidence="2 3">
    <name type="scientific">Striga asiatica</name>
    <name type="common">Asiatic witchweed</name>
    <name type="synonym">Buchnera asiatica</name>
    <dbReference type="NCBI Taxonomy" id="4170"/>
    <lineage>
        <taxon>Eukaryota</taxon>
        <taxon>Viridiplantae</taxon>
        <taxon>Streptophyta</taxon>
        <taxon>Embryophyta</taxon>
        <taxon>Tracheophyta</taxon>
        <taxon>Spermatophyta</taxon>
        <taxon>Magnoliopsida</taxon>
        <taxon>eudicotyledons</taxon>
        <taxon>Gunneridae</taxon>
        <taxon>Pentapetalae</taxon>
        <taxon>asterids</taxon>
        <taxon>lamiids</taxon>
        <taxon>Lamiales</taxon>
        <taxon>Orobanchaceae</taxon>
        <taxon>Buchnereae</taxon>
        <taxon>Striga</taxon>
    </lineage>
</organism>
<evidence type="ECO:0000313" key="3">
    <source>
        <dbReference type="Proteomes" id="UP000325081"/>
    </source>
</evidence>
<feature type="compositionally biased region" description="Gly residues" evidence="1">
    <location>
        <begin position="89"/>
        <end position="98"/>
    </location>
</feature>
<comment type="caution">
    <text evidence="2">The sequence shown here is derived from an EMBL/GenBank/DDBJ whole genome shotgun (WGS) entry which is preliminary data.</text>
</comment>
<dbReference type="EMBL" id="BKCP01004439">
    <property type="protein sequence ID" value="GER31263.1"/>
    <property type="molecule type" value="Genomic_DNA"/>
</dbReference>
<name>A0A5A7PEA4_STRAF</name>
<gene>
    <name evidence="2" type="ORF">STAS_07251</name>
</gene>
<accession>A0A5A7PEA4</accession>
<dbReference type="AlphaFoldDB" id="A0A5A7PEA4"/>
<reference evidence="3" key="1">
    <citation type="journal article" date="2019" name="Curr. Biol.">
        <title>Genome Sequence of Striga asiatica Provides Insight into the Evolution of Plant Parasitism.</title>
        <authorList>
            <person name="Yoshida S."/>
            <person name="Kim S."/>
            <person name="Wafula E.K."/>
            <person name="Tanskanen J."/>
            <person name="Kim Y.M."/>
            <person name="Honaas L."/>
            <person name="Yang Z."/>
            <person name="Spallek T."/>
            <person name="Conn C.E."/>
            <person name="Ichihashi Y."/>
            <person name="Cheong K."/>
            <person name="Cui S."/>
            <person name="Der J.P."/>
            <person name="Gundlach H."/>
            <person name="Jiao Y."/>
            <person name="Hori C."/>
            <person name="Ishida J.K."/>
            <person name="Kasahara H."/>
            <person name="Kiba T."/>
            <person name="Kim M.S."/>
            <person name="Koo N."/>
            <person name="Laohavisit A."/>
            <person name="Lee Y.H."/>
            <person name="Lumba S."/>
            <person name="McCourt P."/>
            <person name="Mortimer J.C."/>
            <person name="Mutuku J.M."/>
            <person name="Nomura T."/>
            <person name="Sasaki-Sekimoto Y."/>
            <person name="Seto Y."/>
            <person name="Wang Y."/>
            <person name="Wakatake T."/>
            <person name="Sakakibara H."/>
            <person name="Demura T."/>
            <person name="Yamaguchi S."/>
            <person name="Yoneyama K."/>
            <person name="Manabe R.I."/>
            <person name="Nelson D.C."/>
            <person name="Schulman A.H."/>
            <person name="Timko M.P."/>
            <person name="dePamphilis C.W."/>
            <person name="Choi D."/>
            <person name="Shirasu K."/>
        </authorList>
    </citation>
    <scope>NUCLEOTIDE SEQUENCE [LARGE SCALE GENOMIC DNA]</scope>
    <source>
        <strain evidence="3">cv. UVA1</strain>
    </source>
</reference>
<dbReference type="Proteomes" id="UP000325081">
    <property type="component" value="Unassembled WGS sequence"/>
</dbReference>
<feature type="region of interest" description="Disordered" evidence="1">
    <location>
        <begin position="1"/>
        <end position="25"/>
    </location>
</feature>
<protein>
    <submittedName>
        <fullName evidence="2">Heavy metal transport/detoxification superfamily protein</fullName>
    </submittedName>
</protein>
<keyword evidence="3" id="KW-1185">Reference proteome</keyword>
<dbReference type="OrthoDB" id="10583321at2759"/>